<keyword evidence="4" id="KW-0238">DNA-binding</keyword>
<feature type="domain" description="Myb-like" evidence="2">
    <location>
        <begin position="29"/>
        <end position="79"/>
    </location>
</feature>
<proteinExistence type="predicted"/>
<comment type="caution">
    <text evidence="4">The sequence shown here is derived from an EMBL/GenBank/DDBJ whole genome shotgun (WGS) entry which is preliminary data.</text>
</comment>
<name>A0A8K0WUH1_9HYPO</name>
<accession>A0A8K0WUH1</accession>
<dbReference type="GO" id="GO:0000981">
    <property type="term" value="F:DNA-binding transcription factor activity, RNA polymerase II-specific"/>
    <property type="evidence" value="ECO:0007669"/>
    <property type="project" value="TreeGrafter"/>
</dbReference>
<dbReference type="GO" id="GO:0005634">
    <property type="term" value="C:nucleus"/>
    <property type="evidence" value="ECO:0007669"/>
    <property type="project" value="TreeGrafter"/>
</dbReference>
<protein>
    <submittedName>
        <fullName evidence="4">Homeodomain-like protein</fullName>
    </submittedName>
</protein>
<evidence type="ECO:0000259" key="3">
    <source>
        <dbReference type="PROSITE" id="PS51294"/>
    </source>
</evidence>
<dbReference type="GO" id="GO:0000978">
    <property type="term" value="F:RNA polymerase II cis-regulatory region sequence-specific DNA binding"/>
    <property type="evidence" value="ECO:0007669"/>
    <property type="project" value="TreeGrafter"/>
</dbReference>
<keyword evidence="4" id="KW-0371">Homeobox</keyword>
<feature type="domain" description="HTH myb-type" evidence="3">
    <location>
        <begin position="85"/>
        <end position="136"/>
    </location>
</feature>
<dbReference type="CDD" id="cd00167">
    <property type="entry name" value="SANT"/>
    <property type="match status" value="2"/>
</dbReference>
<dbReference type="PROSITE" id="PS50090">
    <property type="entry name" value="MYB_LIKE"/>
    <property type="match status" value="2"/>
</dbReference>
<dbReference type="PROSITE" id="PS51294">
    <property type="entry name" value="HTH_MYB"/>
    <property type="match status" value="2"/>
</dbReference>
<dbReference type="Pfam" id="PF13921">
    <property type="entry name" value="Myb_DNA-bind_6"/>
    <property type="match status" value="1"/>
</dbReference>
<dbReference type="InterPro" id="IPR017930">
    <property type="entry name" value="Myb_dom"/>
</dbReference>
<dbReference type="GO" id="GO:0000278">
    <property type="term" value="P:mitotic cell cycle"/>
    <property type="evidence" value="ECO:0007669"/>
    <property type="project" value="TreeGrafter"/>
</dbReference>
<dbReference type="Proteomes" id="UP000813444">
    <property type="component" value="Unassembled WGS sequence"/>
</dbReference>
<evidence type="ECO:0000259" key="2">
    <source>
        <dbReference type="PROSITE" id="PS50090"/>
    </source>
</evidence>
<sequence>MDTAERRIRRRWTEAEDNILYHEARTQLCGSLKKGAWDESEDERLREAVRIHGQRWATIANVVGLRSPDQCAKRWQYSLDPRLDHGEWTPEEDRFLLSLVRAHGRDWKLIHDQEFPRRAKNELKNRYSTLTRRPGTAGGENRSSCSPPPPPARKKRDEAPTETEAETNSDAPNEYDDTPTRQVLQWPSGTSDATAAQFALFPLDRPAATDWSSSDATTLVVKASPSAGQDFSGDGANGAESLDTQAGSSVRRISLMVDQCDPDTLEDLLTCVKKLKGNVKLEINV</sequence>
<organism evidence="4 5">
    <name type="scientific">Stachybotrys elegans</name>
    <dbReference type="NCBI Taxonomy" id="80388"/>
    <lineage>
        <taxon>Eukaryota</taxon>
        <taxon>Fungi</taxon>
        <taxon>Dikarya</taxon>
        <taxon>Ascomycota</taxon>
        <taxon>Pezizomycotina</taxon>
        <taxon>Sordariomycetes</taxon>
        <taxon>Hypocreomycetidae</taxon>
        <taxon>Hypocreales</taxon>
        <taxon>Stachybotryaceae</taxon>
        <taxon>Stachybotrys</taxon>
    </lineage>
</organism>
<feature type="region of interest" description="Disordered" evidence="1">
    <location>
        <begin position="120"/>
        <end position="186"/>
    </location>
</feature>
<gene>
    <name evidence="4" type="ORF">B0I35DRAFT_404962</name>
</gene>
<dbReference type="PANTHER" id="PTHR45614:SF265">
    <property type="entry name" value="MYB-LIKE DOMAIN-CONTAINING PROTEIN-RELATED"/>
    <property type="match status" value="1"/>
</dbReference>
<dbReference type="InterPro" id="IPR009057">
    <property type="entry name" value="Homeodomain-like_sf"/>
</dbReference>
<evidence type="ECO:0000313" key="5">
    <source>
        <dbReference type="Proteomes" id="UP000813444"/>
    </source>
</evidence>
<keyword evidence="5" id="KW-1185">Reference proteome</keyword>
<reference evidence="4" key="1">
    <citation type="journal article" date="2021" name="Nat. Commun.">
        <title>Genetic determinants of endophytism in the Arabidopsis root mycobiome.</title>
        <authorList>
            <person name="Mesny F."/>
            <person name="Miyauchi S."/>
            <person name="Thiergart T."/>
            <person name="Pickel B."/>
            <person name="Atanasova L."/>
            <person name="Karlsson M."/>
            <person name="Huettel B."/>
            <person name="Barry K.W."/>
            <person name="Haridas S."/>
            <person name="Chen C."/>
            <person name="Bauer D."/>
            <person name="Andreopoulos W."/>
            <person name="Pangilinan J."/>
            <person name="LaButti K."/>
            <person name="Riley R."/>
            <person name="Lipzen A."/>
            <person name="Clum A."/>
            <person name="Drula E."/>
            <person name="Henrissat B."/>
            <person name="Kohler A."/>
            <person name="Grigoriev I.V."/>
            <person name="Martin F.M."/>
            <person name="Hacquard S."/>
        </authorList>
    </citation>
    <scope>NUCLEOTIDE SEQUENCE</scope>
    <source>
        <strain evidence="4">MPI-CAGE-CH-0235</strain>
    </source>
</reference>
<evidence type="ECO:0000256" key="1">
    <source>
        <dbReference type="SAM" id="MobiDB-lite"/>
    </source>
</evidence>
<feature type="domain" description="Myb-like" evidence="2">
    <location>
        <begin position="80"/>
        <end position="131"/>
    </location>
</feature>
<dbReference type="SUPFAM" id="SSF46689">
    <property type="entry name" value="Homeodomain-like"/>
    <property type="match status" value="1"/>
</dbReference>
<dbReference type="AlphaFoldDB" id="A0A8K0WUH1"/>
<dbReference type="OrthoDB" id="2143914at2759"/>
<dbReference type="InterPro" id="IPR050560">
    <property type="entry name" value="MYB_TF"/>
</dbReference>
<evidence type="ECO:0000313" key="4">
    <source>
        <dbReference type="EMBL" id="KAH7325591.1"/>
    </source>
</evidence>
<feature type="domain" description="HTH myb-type" evidence="3">
    <location>
        <begin position="31"/>
        <end position="83"/>
    </location>
</feature>
<dbReference type="PANTHER" id="PTHR45614">
    <property type="entry name" value="MYB PROTEIN-RELATED"/>
    <property type="match status" value="1"/>
</dbReference>
<dbReference type="GO" id="GO:0045944">
    <property type="term" value="P:positive regulation of transcription by RNA polymerase II"/>
    <property type="evidence" value="ECO:0007669"/>
    <property type="project" value="TreeGrafter"/>
</dbReference>
<dbReference type="EMBL" id="JAGPNK010000002">
    <property type="protein sequence ID" value="KAH7325591.1"/>
    <property type="molecule type" value="Genomic_DNA"/>
</dbReference>
<dbReference type="SMART" id="SM00717">
    <property type="entry name" value="SANT"/>
    <property type="match status" value="2"/>
</dbReference>
<dbReference type="Gene3D" id="1.10.10.60">
    <property type="entry name" value="Homeodomain-like"/>
    <property type="match status" value="2"/>
</dbReference>
<dbReference type="InterPro" id="IPR001005">
    <property type="entry name" value="SANT/Myb"/>
</dbReference>
<feature type="compositionally biased region" description="Acidic residues" evidence="1">
    <location>
        <begin position="160"/>
        <end position="177"/>
    </location>
</feature>